<name>A0A3S9P9W7_9BACT</name>
<protein>
    <submittedName>
        <fullName evidence="2">Uncharacterized protein</fullName>
    </submittedName>
</protein>
<dbReference type="EMBL" id="CP034563">
    <property type="protein sequence ID" value="AZQ64974.1"/>
    <property type="molecule type" value="Genomic_DNA"/>
</dbReference>
<feature type="transmembrane region" description="Helical" evidence="1">
    <location>
        <begin position="122"/>
        <end position="141"/>
    </location>
</feature>
<dbReference type="Proteomes" id="UP000267268">
    <property type="component" value="Chromosome 2"/>
</dbReference>
<keyword evidence="1" id="KW-1133">Transmembrane helix</keyword>
<evidence type="ECO:0000256" key="1">
    <source>
        <dbReference type="SAM" id="Phobius"/>
    </source>
</evidence>
<proteinExistence type="predicted"/>
<dbReference type="KEGG" id="fll:EI427_22395"/>
<evidence type="ECO:0000313" key="3">
    <source>
        <dbReference type="Proteomes" id="UP000267268"/>
    </source>
</evidence>
<keyword evidence="1" id="KW-0812">Transmembrane</keyword>
<keyword evidence="3" id="KW-1185">Reference proteome</keyword>
<sequence length="168" mass="18842">MFFRIVFFLVCIFAVENDLLAQKCIVVDNFGRNRKKLYVGDPISFKMKGSHKVFHDEIHAITDSSFVIFKYKTTIPLKEVTVVQFGRTVPKAIGSGFAIIGCGFLFLGAIGRNSENTYPKNIALIQGGSFLLLSLLGVPFYNKNYKIDKNSQIQILDLTIRKPVKVAS</sequence>
<gene>
    <name evidence="2" type="ORF">EI427_22395</name>
</gene>
<keyword evidence="1" id="KW-0472">Membrane</keyword>
<reference evidence="2 3" key="1">
    <citation type="submission" date="2018-12" db="EMBL/GenBank/DDBJ databases">
        <title>Flammeovirga pectinis sp. nov., isolated from the gut of the Korean scallop, Patinopecten yessoensis.</title>
        <authorList>
            <person name="Bae J.-W."/>
            <person name="Jeong Y.-S."/>
            <person name="Kang W."/>
        </authorList>
    </citation>
    <scope>NUCLEOTIDE SEQUENCE [LARGE SCALE GENOMIC DNA]</scope>
    <source>
        <strain evidence="2 3">L12M1</strain>
    </source>
</reference>
<dbReference type="RefSeq" id="WP_126619228.1">
    <property type="nucleotide sequence ID" value="NZ_CP034563.1"/>
</dbReference>
<dbReference type="OrthoDB" id="963860at2"/>
<evidence type="ECO:0000313" key="2">
    <source>
        <dbReference type="EMBL" id="AZQ64974.1"/>
    </source>
</evidence>
<accession>A0A3S9P9W7</accession>
<feature type="transmembrane region" description="Helical" evidence="1">
    <location>
        <begin position="92"/>
        <end position="110"/>
    </location>
</feature>
<dbReference type="AlphaFoldDB" id="A0A3S9P9W7"/>
<organism evidence="2 3">
    <name type="scientific">Flammeovirga pectinis</name>
    <dbReference type="NCBI Taxonomy" id="2494373"/>
    <lineage>
        <taxon>Bacteria</taxon>
        <taxon>Pseudomonadati</taxon>
        <taxon>Bacteroidota</taxon>
        <taxon>Cytophagia</taxon>
        <taxon>Cytophagales</taxon>
        <taxon>Flammeovirgaceae</taxon>
        <taxon>Flammeovirga</taxon>
    </lineage>
</organism>